<protein>
    <submittedName>
        <fullName evidence="1">Uncharacterized protein</fullName>
    </submittedName>
</protein>
<accession>A0A2P2Q9B2</accession>
<sequence length="34" mass="3906">MNCLLFLSCSSPIPSFEMYTITPHPTHFIGILYM</sequence>
<name>A0A2P2Q9B2_RHIMU</name>
<evidence type="ECO:0000313" key="1">
    <source>
        <dbReference type="EMBL" id="MBX63571.1"/>
    </source>
</evidence>
<reference evidence="1" key="1">
    <citation type="submission" date="2018-02" db="EMBL/GenBank/DDBJ databases">
        <title>Rhizophora mucronata_Transcriptome.</title>
        <authorList>
            <person name="Meera S.P."/>
            <person name="Sreeshan A."/>
            <person name="Augustine A."/>
        </authorList>
    </citation>
    <scope>NUCLEOTIDE SEQUENCE</scope>
    <source>
        <tissue evidence="1">Leaf</tissue>
    </source>
</reference>
<dbReference type="AlphaFoldDB" id="A0A2P2Q9B2"/>
<dbReference type="EMBL" id="GGEC01083087">
    <property type="protein sequence ID" value="MBX63571.1"/>
    <property type="molecule type" value="Transcribed_RNA"/>
</dbReference>
<organism evidence="1">
    <name type="scientific">Rhizophora mucronata</name>
    <name type="common">Asiatic mangrove</name>
    <dbReference type="NCBI Taxonomy" id="61149"/>
    <lineage>
        <taxon>Eukaryota</taxon>
        <taxon>Viridiplantae</taxon>
        <taxon>Streptophyta</taxon>
        <taxon>Embryophyta</taxon>
        <taxon>Tracheophyta</taxon>
        <taxon>Spermatophyta</taxon>
        <taxon>Magnoliopsida</taxon>
        <taxon>eudicotyledons</taxon>
        <taxon>Gunneridae</taxon>
        <taxon>Pentapetalae</taxon>
        <taxon>rosids</taxon>
        <taxon>fabids</taxon>
        <taxon>Malpighiales</taxon>
        <taxon>Rhizophoraceae</taxon>
        <taxon>Rhizophora</taxon>
    </lineage>
</organism>
<proteinExistence type="predicted"/>